<evidence type="ECO:0000256" key="1">
    <source>
        <dbReference type="ARBA" id="ARBA00022676"/>
    </source>
</evidence>
<evidence type="ECO:0000313" key="4">
    <source>
        <dbReference type="Proteomes" id="UP000189666"/>
    </source>
</evidence>
<dbReference type="AlphaFoldDB" id="A0A1U9RSK4"/>
<protein>
    <submittedName>
        <fullName evidence="3">Isoleucyl-tRNA synthetase</fullName>
        <ecNumber evidence="3">6.1.1.5</ecNumber>
    </submittedName>
</protein>
<dbReference type="EC" id="6.1.1.5" evidence="3"/>
<organism evidence="3 4">
    <name type="scientific">Carsonella ruddii</name>
    <dbReference type="NCBI Taxonomy" id="114186"/>
    <lineage>
        <taxon>Bacteria</taxon>
        <taxon>Pseudomonadati</taxon>
        <taxon>Pseudomonadota</taxon>
        <taxon>Gammaproteobacteria</taxon>
        <taxon>Oceanospirillales</taxon>
        <taxon>Halomonadaceae</taxon>
        <taxon>Zymobacter group</taxon>
        <taxon>Candidatus Carsonella</taxon>
    </lineage>
</organism>
<dbReference type="RefSeq" id="WP_211118568.1">
    <property type="nucleotide sequence ID" value="NZ_CP019943.1"/>
</dbReference>
<reference evidence="3 4" key="1">
    <citation type="submission" date="2017-02" db="EMBL/GenBank/DDBJ databases">
        <title>Complete Genome of Candidatus Carsonella ruddii strain BC, a Nutritional Endosymbiont of Bactericera cockerelli.</title>
        <authorList>
            <person name="Riley A.B."/>
            <person name="Kim D.H."/>
            <person name="Hansen A.K."/>
        </authorList>
    </citation>
    <scope>NUCLEOTIDE SEQUENCE [LARGE SCALE GENOMIC DNA]</scope>
    <source>
        <strain evidence="3 4">BC</strain>
    </source>
</reference>
<evidence type="ECO:0000256" key="2">
    <source>
        <dbReference type="ARBA" id="ARBA00022679"/>
    </source>
</evidence>
<keyword evidence="3" id="KW-0030">Aminoacyl-tRNA synthetase</keyword>
<accession>A0A1U9RSK4</accession>
<dbReference type="InterPro" id="IPR035902">
    <property type="entry name" value="Nuc_phospho_transferase"/>
</dbReference>
<keyword evidence="3" id="KW-0436">Ligase</keyword>
<dbReference type="GO" id="GO:0004822">
    <property type="term" value="F:isoleucine-tRNA ligase activity"/>
    <property type="evidence" value="ECO:0007669"/>
    <property type="project" value="UniProtKB-EC"/>
</dbReference>
<dbReference type="EMBL" id="CP019943">
    <property type="protein sequence ID" value="AQU89465.1"/>
    <property type="molecule type" value="Genomic_DNA"/>
</dbReference>
<proteinExistence type="predicted"/>
<dbReference type="SUPFAM" id="SSF52418">
    <property type="entry name" value="Nucleoside phosphorylase/phosphoribosyltransferase catalytic domain"/>
    <property type="match status" value="1"/>
</dbReference>
<name>A0A1U9RSK4_CARRU</name>
<dbReference type="GO" id="GO:0016757">
    <property type="term" value="F:glycosyltransferase activity"/>
    <property type="evidence" value="ECO:0007669"/>
    <property type="project" value="UniProtKB-KW"/>
</dbReference>
<dbReference type="Proteomes" id="UP000189666">
    <property type="component" value="Chromosome"/>
</dbReference>
<keyword evidence="1" id="KW-0328">Glycosyltransferase</keyword>
<keyword evidence="2" id="KW-0808">Transferase</keyword>
<gene>
    <name evidence="3" type="ORF">BW244_0047</name>
</gene>
<sequence>MIKNKIKKIISFNSFINNKYLLYKLKFYKKNFTNQKNFFYKILINIEIIKKNLIIIKKIFNNLNICGSGGDYISLPNISTSDCIIFYFIKKNLIKNSGNSFFLKSGSIDYLNKFKILNNYFLNNNFNIFNYIKNYYNYNFNFRNKIKLNNNFNIFNPILNIIINIKNIIGIYSLKILFFYKLLNINNLILFNNNSDDIIQNKEIFFFKNKLFFINNNQYNLHNFFFNKIIFFENLKFQLFNLKLKNNFFIYSKIILLKKFFLIKKKLKFYFYLLINNYFYKFFKKIIKKKNE</sequence>
<evidence type="ECO:0000313" key="3">
    <source>
        <dbReference type="EMBL" id="AQU89465.1"/>
    </source>
</evidence>